<gene>
    <name evidence="1" type="ORF">BRPE64_DCDS00580</name>
</gene>
<reference evidence="1 2" key="1">
    <citation type="journal article" date="2013" name="Genome Announc.">
        <title>Complete Genome Sequence of Burkholderia sp. Strain RPE64, Bacterial Symbiont of the Bean Bug Riptortus pedestris.</title>
        <authorList>
            <person name="Shibata T.F."/>
            <person name="Maeda T."/>
            <person name="Nikoh N."/>
            <person name="Yamaguchi K."/>
            <person name="Oshima K."/>
            <person name="Hattori M."/>
            <person name="Nishiyama T."/>
            <person name="Hasebe M."/>
            <person name="Fukatsu T."/>
            <person name="Kikuchi Y."/>
            <person name="Shigenobu S."/>
        </authorList>
    </citation>
    <scope>NUCLEOTIDE SEQUENCE [LARGE SCALE GENOMIC DNA]</scope>
    <source>
        <plasmid evidence="1 2">p1</plasmid>
    </source>
</reference>
<evidence type="ECO:0000313" key="1">
    <source>
        <dbReference type="EMBL" id="BAN26994.1"/>
    </source>
</evidence>
<organism evidence="1 2">
    <name type="scientific">Caballeronia insecticola</name>
    <dbReference type="NCBI Taxonomy" id="758793"/>
    <lineage>
        <taxon>Bacteria</taxon>
        <taxon>Pseudomonadati</taxon>
        <taxon>Pseudomonadota</taxon>
        <taxon>Betaproteobacteria</taxon>
        <taxon>Burkholderiales</taxon>
        <taxon>Burkholderiaceae</taxon>
        <taxon>Caballeronia</taxon>
    </lineage>
</organism>
<dbReference type="AlphaFoldDB" id="R4WQW5"/>
<dbReference type="PATRIC" id="fig|758793.3.peg.5214"/>
<dbReference type="EMBL" id="AP013061">
    <property type="protein sequence ID" value="BAN26994.1"/>
    <property type="molecule type" value="Genomic_DNA"/>
</dbReference>
<dbReference type="Proteomes" id="UP000013966">
    <property type="component" value="Plasmid p1"/>
</dbReference>
<reference evidence="1 2" key="2">
    <citation type="journal article" date="2018" name="Int. J. Syst. Evol. Microbiol.">
        <title>Burkholderia insecticola sp. nov., a gut symbiotic bacterium of the bean bug Riptortus pedestris.</title>
        <authorList>
            <person name="Takeshita K."/>
            <person name="Tamaki H."/>
            <person name="Ohbayashi T."/>
            <person name="Meng X.-Y."/>
            <person name="Sone T."/>
            <person name="Mitani Y."/>
            <person name="Peeters C."/>
            <person name="Kikuchi Y."/>
            <person name="Vandamme P."/>
        </authorList>
    </citation>
    <scope>NUCLEOTIDE SEQUENCE [LARGE SCALE GENOMIC DNA]</scope>
    <source>
        <strain evidence="1">RPE64</strain>
        <plasmid evidence="1 2">p1</plasmid>
    </source>
</reference>
<evidence type="ECO:0000313" key="2">
    <source>
        <dbReference type="Proteomes" id="UP000013966"/>
    </source>
</evidence>
<keyword evidence="2" id="KW-1185">Reference proteome</keyword>
<dbReference type="HOGENOM" id="CLU_2536097_0_0_4"/>
<protein>
    <submittedName>
        <fullName evidence="1">Uncharacterized protein</fullName>
    </submittedName>
</protein>
<geneLocation type="plasmid" evidence="1 2">
    <name>p1</name>
</geneLocation>
<sequence>MTGAAELIASGAPQAQRAQAFDMLAFFRLLRARFGQSSEAVVPRISDDELFRDTAMAALTMAGRHEFLAAAALLEQARGLVRS</sequence>
<dbReference type="KEGG" id="buo:BRPE64_DCDS00580"/>
<keyword evidence="1" id="KW-0614">Plasmid</keyword>
<accession>R4WQW5</accession>
<name>R4WQW5_9BURK</name>
<proteinExistence type="predicted"/>